<keyword evidence="2 4" id="KW-0863">Zinc-finger</keyword>
<feature type="region of interest" description="Disordered" evidence="5">
    <location>
        <begin position="22"/>
        <end position="48"/>
    </location>
</feature>
<dbReference type="GO" id="GO:0008270">
    <property type="term" value="F:zinc ion binding"/>
    <property type="evidence" value="ECO:0007669"/>
    <property type="project" value="UniProtKB-KW"/>
</dbReference>
<evidence type="ECO:0000256" key="1">
    <source>
        <dbReference type="ARBA" id="ARBA00022723"/>
    </source>
</evidence>
<dbReference type="Proteomes" id="UP001201163">
    <property type="component" value="Unassembled WGS sequence"/>
</dbReference>
<feature type="region of interest" description="Disordered" evidence="5">
    <location>
        <begin position="149"/>
        <end position="180"/>
    </location>
</feature>
<feature type="compositionally biased region" description="Low complexity" evidence="5">
    <location>
        <begin position="156"/>
        <end position="171"/>
    </location>
</feature>
<dbReference type="EMBL" id="JAKELL010000005">
    <property type="protein sequence ID" value="KAH8998454.1"/>
    <property type="molecule type" value="Genomic_DNA"/>
</dbReference>
<evidence type="ECO:0000313" key="7">
    <source>
        <dbReference type="EMBL" id="KAH8998454.1"/>
    </source>
</evidence>
<dbReference type="AlphaFoldDB" id="A0AAD4LNF3"/>
<feature type="domain" description="C3H1-type" evidence="6">
    <location>
        <begin position="115"/>
        <end position="143"/>
    </location>
</feature>
<evidence type="ECO:0000313" key="8">
    <source>
        <dbReference type="Proteomes" id="UP001201163"/>
    </source>
</evidence>
<feature type="region of interest" description="Disordered" evidence="5">
    <location>
        <begin position="287"/>
        <end position="319"/>
    </location>
</feature>
<protein>
    <recommendedName>
        <fullName evidence="6">C3H1-type domain-containing protein</fullName>
    </recommendedName>
</protein>
<evidence type="ECO:0000256" key="4">
    <source>
        <dbReference type="PROSITE-ProRule" id="PRU00723"/>
    </source>
</evidence>
<proteinExistence type="predicted"/>
<feature type="region of interest" description="Disordered" evidence="5">
    <location>
        <begin position="219"/>
        <end position="250"/>
    </location>
</feature>
<feature type="zinc finger region" description="C3H1-type" evidence="4">
    <location>
        <begin position="200"/>
        <end position="227"/>
    </location>
</feature>
<feature type="compositionally biased region" description="Low complexity" evidence="5">
    <location>
        <begin position="22"/>
        <end position="45"/>
    </location>
</feature>
<feature type="zinc finger region" description="C3H1-type" evidence="4">
    <location>
        <begin position="115"/>
        <end position="143"/>
    </location>
</feature>
<evidence type="ECO:0000256" key="2">
    <source>
        <dbReference type="ARBA" id="ARBA00022771"/>
    </source>
</evidence>
<dbReference type="SMART" id="SM00356">
    <property type="entry name" value="ZnF_C3H1"/>
    <property type="match status" value="2"/>
</dbReference>
<keyword evidence="1 4" id="KW-0479">Metal-binding</keyword>
<keyword evidence="3 4" id="KW-0862">Zinc</keyword>
<evidence type="ECO:0000256" key="3">
    <source>
        <dbReference type="ARBA" id="ARBA00022833"/>
    </source>
</evidence>
<comment type="caution">
    <text evidence="7">The sequence shown here is derived from an EMBL/GenBank/DDBJ whole genome shotgun (WGS) entry which is preliminary data.</text>
</comment>
<keyword evidence="8" id="KW-1185">Reference proteome</keyword>
<dbReference type="SUPFAM" id="SSF90229">
    <property type="entry name" value="CCCH zinc finger"/>
    <property type="match status" value="2"/>
</dbReference>
<gene>
    <name evidence="7" type="ORF">EDB92DRAFT_1941291</name>
</gene>
<accession>A0AAD4LNF3</accession>
<dbReference type="InterPro" id="IPR036855">
    <property type="entry name" value="Znf_CCCH_sf"/>
</dbReference>
<feature type="domain" description="C3H1-type" evidence="6">
    <location>
        <begin position="200"/>
        <end position="227"/>
    </location>
</feature>
<dbReference type="Pfam" id="PF00642">
    <property type="entry name" value="zf-CCCH"/>
    <property type="match status" value="1"/>
</dbReference>
<evidence type="ECO:0000259" key="6">
    <source>
        <dbReference type="PROSITE" id="PS50103"/>
    </source>
</evidence>
<sequence>MLHFWRPPLYWSLRTAWYNSSSEGGDSSPTSDVPSLSDGDSGPPSAACEAPELAERWPGSPSTFAPMVYCNPPPGMFPPSVPFTLPAAYCQWTAHKQDTRSRSRRPGISSRKLKALKTKQCKFFKKDGRCPQGSLCTFIHDPSVIRAPLSTEESPVDGSSSSAQSASLSATESDDDRGRSISRSIYPITWRVIGGGVMMGGRRESCERFKEGGCLEGEDCPYTHQEEDGSDDTETLIEGPSSPVVTPRASDFPQEQMADRSTKQIAVAMSPVPELVHDVSPMILSGHRLLSGSRGELPPRPFSTPPRVSSRTEATRLDG</sequence>
<reference evidence="7" key="1">
    <citation type="submission" date="2022-01" db="EMBL/GenBank/DDBJ databases">
        <title>Comparative genomics reveals a dynamic genome evolution in the ectomycorrhizal milk-cap (Lactarius) mushrooms.</title>
        <authorList>
            <consortium name="DOE Joint Genome Institute"/>
            <person name="Lebreton A."/>
            <person name="Tang N."/>
            <person name="Kuo A."/>
            <person name="LaButti K."/>
            <person name="Drula E."/>
            <person name="Barry K."/>
            <person name="Clum A."/>
            <person name="Lipzen A."/>
            <person name="Mousain D."/>
            <person name="Ng V."/>
            <person name="Wang R."/>
            <person name="Wang X."/>
            <person name="Dai Y."/>
            <person name="Henrissat B."/>
            <person name="Grigoriev I.V."/>
            <person name="Guerin-Laguette A."/>
            <person name="Yu F."/>
            <person name="Martin F.M."/>
        </authorList>
    </citation>
    <scope>NUCLEOTIDE SEQUENCE</scope>
    <source>
        <strain evidence="7">QP</strain>
    </source>
</reference>
<organism evidence="7 8">
    <name type="scientific">Lactarius akahatsu</name>
    <dbReference type="NCBI Taxonomy" id="416441"/>
    <lineage>
        <taxon>Eukaryota</taxon>
        <taxon>Fungi</taxon>
        <taxon>Dikarya</taxon>
        <taxon>Basidiomycota</taxon>
        <taxon>Agaricomycotina</taxon>
        <taxon>Agaricomycetes</taxon>
        <taxon>Russulales</taxon>
        <taxon>Russulaceae</taxon>
        <taxon>Lactarius</taxon>
    </lineage>
</organism>
<dbReference type="PROSITE" id="PS50103">
    <property type="entry name" value="ZF_C3H1"/>
    <property type="match status" value="2"/>
</dbReference>
<dbReference type="InterPro" id="IPR000571">
    <property type="entry name" value="Znf_CCCH"/>
</dbReference>
<evidence type="ECO:0000256" key="5">
    <source>
        <dbReference type="SAM" id="MobiDB-lite"/>
    </source>
</evidence>
<name>A0AAD4LNF3_9AGAM</name>
<dbReference type="Gene3D" id="4.10.1000.10">
    <property type="entry name" value="Zinc finger, CCCH-type"/>
    <property type="match status" value="1"/>
</dbReference>